<dbReference type="AlphaFoldDB" id="A0AAD4NBQ7"/>
<protein>
    <submittedName>
        <fullName evidence="1">Uncharacterized protein</fullName>
    </submittedName>
</protein>
<name>A0AAD4NBQ7_9BILA</name>
<accession>A0AAD4NBQ7</accession>
<proteinExistence type="predicted"/>
<dbReference type="EMBL" id="JAKKPZ010000003">
    <property type="protein sequence ID" value="KAI1723306.1"/>
    <property type="molecule type" value="Genomic_DNA"/>
</dbReference>
<reference evidence="1" key="1">
    <citation type="submission" date="2022-01" db="EMBL/GenBank/DDBJ databases">
        <title>Genome Sequence Resource for Two Populations of Ditylenchus destructor, the Migratory Endoparasitic Phytonematode.</title>
        <authorList>
            <person name="Zhang H."/>
            <person name="Lin R."/>
            <person name="Xie B."/>
        </authorList>
    </citation>
    <scope>NUCLEOTIDE SEQUENCE</scope>
    <source>
        <strain evidence="1">BazhouSP</strain>
    </source>
</reference>
<comment type="caution">
    <text evidence="1">The sequence shown here is derived from an EMBL/GenBank/DDBJ whole genome shotgun (WGS) entry which is preliminary data.</text>
</comment>
<dbReference type="Proteomes" id="UP001201812">
    <property type="component" value="Unassembled WGS sequence"/>
</dbReference>
<keyword evidence="2" id="KW-1185">Reference proteome</keyword>
<organism evidence="1 2">
    <name type="scientific">Ditylenchus destructor</name>
    <dbReference type="NCBI Taxonomy" id="166010"/>
    <lineage>
        <taxon>Eukaryota</taxon>
        <taxon>Metazoa</taxon>
        <taxon>Ecdysozoa</taxon>
        <taxon>Nematoda</taxon>
        <taxon>Chromadorea</taxon>
        <taxon>Rhabditida</taxon>
        <taxon>Tylenchina</taxon>
        <taxon>Tylenchomorpha</taxon>
        <taxon>Sphaerularioidea</taxon>
        <taxon>Anguinidae</taxon>
        <taxon>Anguininae</taxon>
        <taxon>Ditylenchus</taxon>
    </lineage>
</organism>
<sequence>MYSTLNPERRETLHAFSGREMRSSEKSLATRCFAWLKLVSLLAVTQRTRPGLLLMVSLGSGNFSGDGEQIFWQEEELREKEEFGPSPTQADTFLCLCWPFANGNRARS</sequence>
<evidence type="ECO:0000313" key="2">
    <source>
        <dbReference type="Proteomes" id="UP001201812"/>
    </source>
</evidence>
<gene>
    <name evidence="1" type="ORF">DdX_03460</name>
</gene>
<evidence type="ECO:0000313" key="1">
    <source>
        <dbReference type="EMBL" id="KAI1723306.1"/>
    </source>
</evidence>